<keyword evidence="1" id="KW-0472">Membrane</keyword>
<organism evidence="2 3">
    <name type="scientific">Halobaculum marinum</name>
    <dbReference type="NCBI Taxonomy" id="3031996"/>
    <lineage>
        <taxon>Archaea</taxon>
        <taxon>Methanobacteriati</taxon>
        <taxon>Methanobacteriota</taxon>
        <taxon>Stenosarchaea group</taxon>
        <taxon>Halobacteria</taxon>
        <taxon>Halobacteriales</taxon>
        <taxon>Haloferacaceae</taxon>
        <taxon>Halobaculum</taxon>
    </lineage>
</organism>
<dbReference type="AlphaFoldDB" id="A0ABD5WR70"/>
<evidence type="ECO:0000313" key="2">
    <source>
        <dbReference type="EMBL" id="MFC7095746.1"/>
    </source>
</evidence>
<accession>A0ABD5WR70</accession>
<comment type="caution">
    <text evidence="2">The sequence shown here is derived from an EMBL/GenBank/DDBJ whole genome shotgun (WGS) entry which is preliminary data.</text>
</comment>
<name>A0ABD5WR70_9EURY</name>
<sequence length="108" mass="12013">MSDPALERGLWVWTLSELAFVVALLVLVANSLFGGGSFLSDVSVGVRVAALVFLVVELLIPLFVYLDVRGDPDRSAHTWVHAAAMPFINLFGVIAYLDDRRRRRERAE</sequence>
<dbReference type="RefSeq" id="WP_276239724.1">
    <property type="nucleotide sequence ID" value="NZ_CP119991.1"/>
</dbReference>
<dbReference type="Proteomes" id="UP001596388">
    <property type="component" value="Unassembled WGS sequence"/>
</dbReference>
<keyword evidence="3" id="KW-1185">Reference proteome</keyword>
<feature type="transmembrane region" description="Helical" evidence="1">
    <location>
        <begin position="12"/>
        <end position="33"/>
    </location>
</feature>
<evidence type="ECO:0000256" key="1">
    <source>
        <dbReference type="SAM" id="Phobius"/>
    </source>
</evidence>
<keyword evidence="1" id="KW-0812">Transmembrane</keyword>
<dbReference type="GeneID" id="79271957"/>
<gene>
    <name evidence="2" type="ORF">ACFQKD_00380</name>
</gene>
<evidence type="ECO:0008006" key="4">
    <source>
        <dbReference type="Google" id="ProtNLM"/>
    </source>
</evidence>
<reference evidence="2 3" key="1">
    <citation type="journal article" date="2019" name="Int. J. Syst. Evol. Microbiol.">
        <title>The Global Catalogue of Microorganisms (GCM) 10K type strain sequencing project: providing services to taxonomists for standard genome sequencing and annotation.</title>
        <authorList>
            <consortium name="The Broad Institute Genomics Platform"/>
            <consortium name="The Broad Institute Genome Sequencing Center for Infectious Disease"/>
            <person name="Wu L."/>
            <person name="Ma J."/>
        </authorList>
    </citation>
    <scope>NUCLEOTIDE SEQUENCE [LARGE SCALE GENOMIC DNA]</scope>
    <source>
        <strain evidence="2 3">DT55</strain>
    </source>
</reference>
<keyword evidence="1" id="KW-1133">Transmembrane helix</keyword>
<protein>
    <recommendedName>
        <fullName evidence="4">Phospholipase_D-nuclease N-terminal</fullName>
    </recommendedName>
</protein>
<feature type="transmembrane region" description="Helical" evidence="1">
    <location>
        <begin position="78"/>
        <end position="97"/>
    </location>
</feature>
<proteinExistence type="predicted"/>
<dbReference type="EMBL" id="JBHTAG010000001">
    <property type="protein sequence ID" value="MFC7095746.1"/>
    <property type="molecule type" value="Genomic_DNA"/>
</dbReference>
<evidence type="ECO:0000313" key="3">
    <source>
        <dbReference type="Proteomes" id="UP001596388"/>
    </source>
</evidence>
<feature type="transmembrane region" description="Helical" evidence="1">
    <location>
        <begin position="45"/>
        <end position="66"/>
    </location>
</feature>